<dbReference type="Gene3D" id="1.25.40.10">
    <property type="entry name" value="Tetratricopeptide repeat domain"/>
    <property type="match status" value="1"/>
</dbReference>
<proteinExistence type="predicted"/>
<reference evidence="2 3" key="1">
    <citation type="submission" date="2024-03" db="EMBL/GenBank/DDBJ databases">
        <title>YIM 134122 draft genome.</title>
        <authorList>
            <person name="Zuo S."/>
            <person name="Xiong L."/>
        </authorList>
    </citation>
    <scope>NUCLEOTIDE SEQUENCE [LARGE SCALE GENOMIC DNA]</scope>
    <source>
        <strain evidence="2 3">YIM 134122</strain>
    </source>
</reference>
<name>A0ABU9W2S6_9MICO</name>
<evidence type="ECO:0008006" key="4">
    <source>
        <dbReference type="Google" id="ProtNLM"/>
    </source>
</evidence>
<keyword evidence="3" id="KW-1185">Reference proteome</keyword>
<dbReference type="SUPFAM" id="SSF48452">
    <property type="entry name" value="TPR-like"/>
    <property type="match status" value="1"/>
</dbReference>
<protein>
    <recommendedName>
        <fullName evidence="4">Tetratricopeptide repeat protein</fullName>
    </recommendedName>
</protein>
<gene>
    <name evidence="2" type="ORF">WJX64_07045</name>
</gene>
<feature type="transmembrane region" description="Helical" evidence="1">
    <location>
        <begin position="34"/>
        <end position="55"/>
    </location>
</feature>
<dbReference type="Proteomes" id="UP001425155">
    <property type="component" value="Unassembled WGS sequence"/>
</dbReference>
<dbReference type="RefSeq" id="WP_342112748.1">
    <property type="nucleotide sequence ID" value="NZ_JBCAUN010000001.1"/>
</dbReference>
<dbReference type="EMBL" id="JBCLVG010000001">
    <property type="protein sequence ID" value="MEN1946293.1"/>
    <property type="molecule type" value="Genomic_DNA"/>
</dbReference>
<sequence length="157" mass="17644">MKSRTAAWLMALLLVLYFVLVGWRAVQFMGTGELIGILIGVALIVLPIVGAWALWRELAFGFGSERLVKRLDAEDELPVEELTVSATGRPDRVEAAADFARFQSAVEQHPESWRDWFRLGLAYDAARDRRRARRAISHAIRLERAESRADPAAGDVR</sequence>
<dbReference type="InterPro" id="IPR011990">
    <property type="entry name" value="TPR-like_helical_dom_sf"/>
</dbReference>
<evidence type="ECO:0000256" key="1">
    <source>
        <dbReference type="SAM" id="Phobius"/>
    </source>
</evidence>
<evidence type="ECO:0000313" key="3">
    <source>
        <dbReference type="Proteomes" id="UP001425155"/>
    </source>
</evidence>
<evidence type="ECO:0000313" key="2">
    <source>
        <dbReference type="EMBL" id="MEN1946293.1"/>
    </source>
</evidence>
<comment type="caution">
    <text evidence="2">The sequence shown here is derived from an EMBL/GenBank/DDBJ whole genome shotgun (WGS) entry which is preliminary data.</text>
</comment>
<keyword evidence="1" id="KW-0472">Membrane</keyword>
<keyword evidence="1" id="KW-0812">Transmembrane</keyword>
<accession>A0ABU9W2S6</accession>
<keyword evidence="1" id="KW-1133">Transmembrane helix</keyword>
<organism evidence="2 3">
    <name type="scientific">Leifsonia stereocauli</name>
    <dbReference type="NCBI Taxonomy" id="3134136"/>
    <lineage>
        <taxon>Bacteria</taxon>
        <taxon>Bacillati</taxon>
        <taxon>Actinomycetota</taxon>
        <taxon>Actinomycetes</taxon>
        <taxon>Micrococcales</taxon>
        <taxon>Microbacteriaceae</taxon>
        <taxon>Leifsonia</taxon>
    </lineage>
</organism>